<accession>A0A550JJL7</accession>
<protein>
    <submittedName>
        <fullName evidence="4">Polysaccharide deacetylase family protein</fullName>
    </submittedName>
</protein>
<dbReference type="InterPro" id="IPR011330">
    <property type="entry name" value="Glyco_hydro/deAcase_b/a-brl"/>
</dbReference>
<dbReference type="GO" id="GO:0005576">
    <property type="term" value="C:extracellular region"/>
    <property type="evidence" value="ECO:0007669"/>
    <property type="project" value="UniProtKB-SubCell"/>
</dbReference>
<dbReference type="PANTHER" id="PTHR34216:SF3">
    <property type="entry name" value="POLY-BETA-1,6-N-ACETYL-D-GLUCOSAMINE N-DEACETYLASE"/>
    <property type="match status" value="1"/>
</dbReference>
<reference evidence="4 5" key="1">
    <citation type="submission" date="2019-07" db="EMBL/GenBank/DDBJ databases">
        <title>Insights of Desulfuromonas acetexigens electromicrobiology.</title>
        <authorList>
            <person name="Katuri K."/>
            <person name="Sapireddy V."/>
            <person name="Shaw D.R."/>
            <person name="Saikaly P."/>
        </authorList>
    </citation>
    <scope>NUCLEOTIDE SEQUENCE [LARGE SCALE GENOMIC DNA]</scope>
    <source>
        <strain evidence="4 5">2873</strain>
    </source>
</reference>
<dbReference type="AlphaFoldDB" id="A0A550JJL7"/>
<dbReference type="Proteomes" id="UP000317155">
    <property type="component" value="Unassembled WGS sequence"/>
</dbReference>
<dbReference type="GO" id="GO:0016810">
    <property type="term" value="F:hydrolase activity, acting on carbon-nitrogen (but not peptide) bonds"/>
    <property type="evidence" value="ECO:0007669"/>
    <property type="project" value="InterPro"/>
</dbReference>
<dbReference type="Pfam" id="PF01522">
    <property type="entry name" value="Polysacc_deac_1"/>
    <property type="match status" value="2"/>
</dbReference>
<dbReference type="OrthoDB" id="9776235at2"/>
<keyword evidence="2" id="KW-0732">Signal</keyword>
<keyword evidence="5" id="KW-1185">Reference proteome</keyword>
<evidence type="ECO:0000256" key="1">
    <source>
        <dbReference type="ARBA" id="ARBA00004613"/>
    </source>
</evidence>
<dbReference type="Gene3D" id="3.20.20.370">
    <property type="entry name" value="Glycoside hydrolase/deacetylase"/>
    <property type="match status" value="1"/>
</dbReference>
<dbReference type="CDD" id="cd10918">
    <property type="entry name" value="CE4_NodB_like_5s_6s"/>
    <property type="match status" value="1"/>
</dbReference>
<comment type="caution">
    <text evidence="4">The sequence shown here is derived from an EMBL/GenBank/DDBJ whole genome shotgun (WGS) entry which is preliminary data.</text>
</comment>
<evidence type="ECO:0000256" key="2">
    <source>
        <dbReference type="ARBA" id="ARBA00022729"/>
    </source>
</evidence>
<evidence type="ECO:0000259" key="3">
    <source>
        <dbReference type="Pfam" id="PF01522"/>
    </source>
</evidence>
<dbReference type="GO" id="GO:0005975">
    <property type="term" value="P:carbohydrate metabolic process"/>
    <property type="evidence" value="ECO:0007669"/>
    <property type="project" value="InterPro"/>
</dbReference>
<dbReference type="InterPro" id="IPR051398">
    <property type="entry name" value="Polysacch_Deacetylase"/>
</dbReference>
<dbReference type="PANTHER" id="PTHR34216">
    <property type="match status" value="1"/>
</dbReference>
<dbReference type="RefSeq" id="WP_092056306.1">
    <property type="nucleotide sequence ID" value="NZ_FOJJ01000012.1"/>
</dbReference>
<evidence type="ECO:0000313" key="5">
    <source>
        <dbReference type="Proteomes" id="UP000317155"/>
    </source>
</evidence>
<dbReference type="InterPro" id="IPR002509">
    <property type="entry name" value="NODB_dom"/>
</dbReference>
<gene>
    <name evidence="4" type="ORF">FL622_04570</name>
</gene>
<name>A0A550JJL7_9BACT</name>
<dbReference type="EMBL" id="VJVV01000002">
    <property type="protein sequence ID" value="TRO83363.1"/>
    <property type="molecule type" value="Genomic_DNA"/>
</dbReference>
<proteinExistence type="predicted"/>
<evidence type="ECO:0000313" key="4">
    <source>
        <dbReference type="EMBL" id="TRO83363.1"/>
    </source>
</evidence>
<sequence>MSFKTNVLYCLKYVGFFKLSKLLTKDRLRILCYHGVSIDDEHLFNPLLFMREQTFNSRIEYLKKEKCNVISLSDACNHIENKEITSNSVVITFDDGWYHTFSKSIPVVQKYSFPATIYITSYYSLKKVSVLNVVVRYLTWKANKNNFNPKVCFCNNGDNVSVKDENGRLCQDNVLNYIESLQTLPERTAAVMNYAEYLGFDGKGILEKKVFKLMDDEDIRQASMACVDIQLHTYRHRFPADDLSELFEEVTNNRKHLEPLVNKRLVHLCYPSGEYSLNTLEELTRLDIKSAVTCEPGLASSKTNLLAIPRFLDGENISQIEFEAELSGLLEILRNIRSTIKYISRSFGFGS</sequence>
<organism evidence="4 5">
    <name type="scientific">Trichloromonas acetexigens</name>
    <dbReference type="NCBI Taxonomy" id="38815"/>
    <lineage>
        <taxon>Bacteria</taxon>
        <taxon>Pseudomonadati</taxon>
        <taxon>Thermodesulfobacteriota</taxon>
        <taxon>Desulfuromonadia</taxon>
        <taxon>Desulfuromonadales</taxon>
        <taxon>Trichloromonadaceae</taxon>
        <taxon>Trichloromonas</taxon>
    </lineage>
</organism>
<feature type="domain" description="NodB homology" evidence="3">
    <location>
        <begin position="217"/>
        <end position="289"/>
    </location>
</feature>
<dbReference type="SUPFAM" id="SSF88713">
    <property type="entry name" value="Glycoside hydrolase/deacetylase"/>
    <property type="match status" value="1"/>
</dbReference>
<feature type="domain" description="NodB homology" evidence="3">
    <location>
        <begin position="85"/>
        <end position="123"/>
    </location>
</feature>
<comment type="subcellular location">
    <subcellularLocation>
        <location evidence="1">Secreted</location>
    </subcellularLocation>
</comment>